<keyword evidence="2" id="KW-0808">Transferase</keyword>
<gene>
    <name evidence="2" type="ORF">F2Q65_01985</name>
</gene>
<dbReference type="PANTHER" id="PTHR12526:SF638">
    <property type="entry name" value="SPORE COAT PROTEIN SA"/>
    <property type="match status" value="1"/>
</dbReference>
<name>A0A5M8FUK9_9GAMM</name>
<sequence length="385" mass="42197">MAEIRQPTADPPRLLYLITVDWFFVSHFLERAEAARQAGYEVVVMARLGAEAERLRAAGLRVVDWPVARSGVNPLRELRSLWRVVRAYRRLRPTLVHHVALKPILYGSIAARLCGIRRVLNAPVGMGFVFASGRPLARLMRPLMGVALRALLNPPGSRVVFENRDDLAAAERKRLVRPDAAVLIRGAGIDLSRAPVLPEPSGRPRVLLVARMLWDKGVGELVAAARQLKAAGVDAEFVLVGAPDAENRACIPEQQLRDWQSEGLVTWLGHRDDVMTLLAGAAIVTLPSYREGLPKSLLEALAAARPVVATDVPGCREVVIDGETGFLVPPRDPVRLAEALAALLGSAELRQRFGAAGRRLAEQAFSSQQVCRETMRVYSRLLEEG</sequence>
<dbReference type="GO" id="GO:0016757">
    <property type="term" value="F:glycosyltransferase activity"/>
    <property type="evidence" value="ECO:0007669"/>
    <property type="project" value="TreeGrafter"/>
</dbReference>
<proteinExistence type="predicted"/>
<keyword evidence="3" id="KW-1185">Reference proteome</keyword>
<dbReference type="SUPFAM" id="SSF53756">
    <property type="entry name" value="UDP-Glycosyltransferase/glycogen phosphorylase"/>
    <property type="match status" value="1"/>
</dbReference>
<dbReference type="Pfam" id="PF13477">
    <property type="entry name" value="Glyco_trans_4_2"/>
    <property type="match status" value="1"/>
</dbReference>
<dbReference type="CDD" id="cd03808">
    <property type="entry name" value="GT4_CapM-like"/>
    <property type="match status" value="1"/>
</dbReference>
<accession>A0A5M8FUK9</accession>
<dbReference type="InterPro" id="IPR028098">
    <property type="entry name" value="Glyco_trans_4-like_N"/>
</dbReference>
<evidence type="ECO:0000313" key="3">
    <source>
        <dbReference type="Proteomes" id="UP000322981"/>
    </source>
</evidence>
<dbReference type="Proteomes" id="UP000322981">
    <property type="component" value="Unassembled WGS sequence"/>
</dbReference>
<feature type="domain" description="Glycosyltransferase subfamily 4-like N-terminal" evidence="1">
    <location>
        <begin position="13"/>
        <end position="149"/>
    </location>
</feature>
<dbReference type="EMBL" id="VWXX01000002">
    <property type="protein sequence ID" value="KAA6187492.1"/>
    <property type="molecule type" value="Genomic_DNA"/>
</dbReference>
<dbReference type="OrthoDB" id="9775208at2"/>
<organism evidence="2 3">
    <name type="scientific">Thiohalocapsa marina</name>
    <dbReference type="NCBI Taxonomy" id="424902"/>
    <lineage>
        <taxon>Bacteria</taxon>
        <taxon>Pseudomonadati</taxon>
        <taxon>Pseudomonadota</taxon>
        <taxon>Gammaproteobacteria</taxon>
        <taxon>Chromatiales</taxon>
        <taxon>Chromatiaceae</taxon>
        <taxon>Thiohalocapsa</taxon>
    </lineage>
</organism>
<evidence type="ECO:0000259" key="1">
    <source>
        <dbReference type="Pfam" id="PF13477"/>
    </source>
</evidence>
<dbReference type="PANTHER" id="PTHR12526">
    <property type="entry name" value="GLYCOSYLTRANSFERASE"/>
    <property type="match status" value="1"/>
</dbReference>
<dbReference type="AlphaFoldDB" id="A0A5M8FUK9"/>
<protein>
    <submittedName>
        <fullName evidence="2">Glycosyltransferase family 4 protein</fullName>
    </submittedName>
</protein>
<dbReference type="Gene3D" id="3.40.50.2000">
    <property type="entry name" value="Glycogen Phosphorylase B"/>
    <property type="match status" value="2"/>
</dbReference>
<dbReference type="Pfam" id="PF13692">
    <property type="entry name" value="Glyco_trans_1_4"/>
    <property type="match status" value="1"/>
</dbReference>
<comment type="caution">
    <text evidence="2">The sequence shown here is derived from an EMBL/GenBank/DDBJ whole genome shotgun (WGS) entry which is preliminary data.</text>
</comment>
<reference evidence="2 3" key="1">
    <citation type="submission" date="2019-09" db="EMBL/GenBank/DDBJ databases">
        <title>Whole-genome sequence of the purple sulfur bacterium Thiohalocapsa marina DSM 19078.</title>
        <authorList>
            <person name="Kyndt J.A."/>
            <person name="Meyer T.E."/>
        </authorList>
    </citation>
    <scope>NUCLEOTIDE SEQUENCE [LARGE SCALE GENOMIC DNA]</scope>
    <source>
        <strain evidence="2 3">DSM 19078</strain>
    </source>
</reference>
<evidence type="ECO:0000313" key="2">
    <source>
        <dbReference type="EMBL" id="KAA6187492.1"/>
    </source>
</evidence>